<comment type="caution">
    <text evidence="6">The sequence shown here is derived from an EMBL/GenBank/DDBJ whole genome shotgun (WGS) entry which is preliminary data.</text>
</comment>
<dbReference type="GO" id="GO:0015940">
    <property type="term" value="P:pantothenate biosynthetic process"/>
    <property type="evidence" value="ECO:0007669"/>
    <property type="project" value="InterPro"/>
</dbReference>
<dbReference type="InterPro" id="IPR013752">
    <property type="entry name" value="KPA_reductase"/>
</dbReference>
<evidence type="ECO:0000256" key="2">
    <source>
        <dbReference type="ARBA" id="ARBA00022857"/>
    </source>
</evidence>
<dbReference type="Gene3D" id="3.40.50.720">
    <property type="entry name" value="NAD(P)-binding Rossmann-like Domain"/>
    <property type="match status" value="1"/>
</dbReference>
<dbReference type="PANTHER" id="PTHR21708">
    <property type="entry name" value="PROBABLE 2-DEHYDROPANTOATE 2-REDUCTASE"/>
    <property type="match status" value="1"/>
</dbReference>
<dbReference type="SUPFAM" id="SSF51735">
    <property type="entry name" value="NAD(P)-binding Rossmann-fold domains"/>
    <property type="match status" value="1"/>
</dbReference>
<dbReference type="InterPro" id="IPR051402">
    <property type="entry name" value="KPR-Related"/>
</dbReference>
<evidence type="ECO:0000256" key="1">
    <source>
        <dbReference type="ARBA" id="ARBA00007870"/>
    </source>
</evidence>
<dbReference type="InterPro" id="IPR013328">
    <property type="entry name" value="6PGD_dom2"/>
</dbReference>
<evidence type="ECO:0000256" key="3">
    <source>
        <dbReference type="ARBA" id="ARBA00023002"/>
    </source>
</evidence>
<feature type="domain" description="Ketopantoate reductase N-terminal" evidence="4">
    <location>
        <begin position="107"/>
        <end position="270"/>
    </location>
</feature>
<protein>
    <submittedName>
        <fullName evidence="6">ApbA protein</fullName>
    </submittedName>
</protein>
<evidence type="ECO:0000259" key="4">
    <source>
        <dbReference type="Pfam" id="PF02558"/>
    </source>
</evidence>
<organism evidence="6 7">
    <name type="scientific">Symbiodinium pilosum</name>
    <name type="common">Dinoflagellate</name>
    <dbReference type="NCBI Taxonomy" id="2952"/>
    <lineage>
        <taxon>Eukaryota</taxon>
        <taxon>Sar</taxon>
        <taxon>Alveolata</taxon>
        <taxon>Dinophyceae</taxon>
        <taxon>Suessiales</taxon>
        <taxon>Symbiodiniaceae</taxon>
        <taxon>Symbiodinium</taxon>
    </lineage>
</organism>
<dbReference type="InterPro" id="IPR036291">
    <property type="entry name" value="NAD(P)-bd_dom_sf"/>
</dbReference>
<dbReference type="SUPFAM" id="SSF48179">
    <property type="entry name" value="6-phosphogluconate dehydrogenase C-terminal domain-like"/>
    <property type="match status" value="1"/>
</dbReference>
<dbReference type="InterPro" id="IPR013332">
    <property type="entry name" value="KPR_N"/>
</dbReference>
<dbReference type="GO" id="GO:0008677">
    <property type="term" value="F:2-dehydropantoate 2-reductase activity"/>
    <property type="evidence" value="ECO:0007669"/>
    <property type="project" value="InterPro"/>
</dbReference>
<gene>
    <name evidence="6" type="primary">apbA</name>
    <name evidence="6" type="ORF">SPIL2461_LOCUS6325</name>
</gene>
<dbReference type="Proteomes" id="UP000649617">
    <property type="component" value="Unassembled WGS sequence"/>
</dbReference>
<dbReference type="AlphaFoldDB" id="A0A812MTL5"/>
<keyword evidence="3" id="KW-0560">Oxidoreductase</keyword>
<keyword evidence="7" id="KW-1185">Reference proteome</keyword>
<sequence length="427" mass="46305">MPLAQGLLRERGTCKVQSLIEKSLGNAEDLEPCMNVDCLPLRTVGCRHGVLGKLVVPSEGPETKRRKTSAGEGGQQDHSACCLLSAPPLCAVEPLAWLLSDGRKDSISILGCGAMGSVHLFSSTQRYRVCGLLRESWPPGKLFEVWAVDVWPEHVSVMREKGLRLQGPTGDFTVPIHATLTPEEVPLSDLVIIATKMRDLEPATKLAKNLVKKDGVILAIQNGLGASERLLRHVGSEQAMLGIASNFGACMRGPGHAEHKSMNRIILGEMGAPKIQRLHKVVSMWSSAGFKAEAACNIEQKIWEKLICNVFVGGTCVVTDFTVGQMVDNHFSKQVALACAREAFEVGKAKGINFGFDDMEKFLDTFASTVRDTYPSMAQDHRKRQASEVDVINGAIPLEAAKLGMSAPVNQTVANIIRARELAFSQP</sequence>
<name>A0A812MTL5_SYMPI</name>
<proteinExistence type="inferred from homology"/>
<dbReference type="Pfam" id="PF02558">
    <property type="entry name" value="ApbA"/>
    <property type="match status" value="1"/>
</dbReference>
<dbReference type="EMBL" id="CAJNIZ010009458">
    <property type="protein sequence ID" value="CAE7282019.1"/>
    <property type="molecule type" value="Genomic_DNA"/>
</dbReference>
<dbReference type="NCBIfam" id="TIGR00745">
    <property type="entry name" value="apbA_panE"/>
    <property type="match status" value="1"/>
</dbReference>
<reference evidence="6" key="1">
    <citation type="submission" date="2021-02" db="EMBL/GenBank/DDBJ databases">
        <authorList>
            <person name="Dougan E. K."/>
            <person name="Rhodes N."/>
            <person name="Thang M."/>
            <person name="Chan C."/>
        </authorList>
    </citation>
    <scope>NUCLEOTIDE SEQUENCE</scope>
</reference>
<dbReference type="Gene3D" id="1.10.1040.10">
    <property type="entry name" value="N-(1-d-carboxylethyl)-l-norvaline Dehydrogenase, domain 2"/>
    <property type="match status" value="1"/>
</dbReference>
<evidence type="ECO:0000313" key="6">
    <source>
        <dbReference type="EMBL" id="CAE7282019.1"/>
    </source>
</evidence>
<dbReference type="GO" id="GO:0005737">
    <property type="term" value="C:cytoplasm"/>
    <property type="evidence" value="ECO:0007669"/>
    <property type="project" value="TreeGrafter"/>
</dbReference>
<dbReference type="PANTHER" id="PTHR21708:SF26">
    <property type="entry name" value="2-DEHYDROPANTOATE 2-REDUCTASE"/>
    <property type="match status" value="1"/>
</dbReference>
<evidence type="ECO:0000313" key="7">
    <source>
        <dbReference type="Proteomes" id="UP000649617"/>
    </source>
</evidence>
<keyword evidence="2" id="KW-0521">NADP</keyword>
<comment type="similarity">
    <text evidence="1">Belongs to the ketopantoate reductase family.</text>
</comment>
<accession>A0A812MTL5</accession>
<evidence type="ECO:0000259" key="5">
    <source>
        <dbReference type="Pfam" id="PF08546"/>
    </source>
</evidence>
<dbReference type="InterPro" id="IPR008927">
    <property type="entry name" value="6-PGluconate_DH-like_C_sf"/>
</dbReference>
<dbReference type="OrthoDB" id="411584at2759"/>
<dbReference type="Pfam" id="PF08546">
    <property type="entry name" value="ApbA_C"/>
    <property type="match status" value="1"/>
</dbReference>
<feature type="domain" description="Ketopantoate reductase C-terminal" evidence="5">
    <location>
        <begin position="297"/>
        <end position="421"/>
    </location>
</feature>
<dbReference type="InterPro" id="IPR003710">
    <property type="entry name" value="ApbA"/>
</dbReference>